<organism evidence="5 7">
    <name type="scientific">Gordonia hongkongensis</name>
    <dbReference type="NCBI Taxonomy" id="1701090"/>
    <lineage>
        <taxon>Bacteria</taxon>
        <taxon>Bacillati</taxon>
        <taxon>Actinomycetota</taxon>
        <taxon>Actinomycetes</taxon>
        <taxon>Mycobacteriales</taxon>
        <taxon>Gordoniaceae</taxon>
        <taxon>Gordonia</taxon>
    </lineage>
</organism>
<evidence type="ECO:0000313" key="6">
    <source>
        <dbReference type="Proteomes" id="UP001152308"/>
    </source>
</evidence>
<dbReference type="Pfam" id="PF00196">
    <property type="entry name" value="GerE"/>
    <property type="match status" value="1"/>
</dbReference>
<dbReference type="InterPro" id="IPR000792">
    <property type="entry name" value="Tscrpt_reg_LuxR_C"/>
</dbReference>
<evidence type="ECO:0000313" key="4">
    <source>
        <dbReference type="EMBL" id="MDF6103536.1"/>
    </source>
</evidence>
<dbReference type="Proteomes" id="UP001213504">
    <property type="component" value="Chromosome"/>
</dbReference>
<keyword evidence="6" id="KW-1185">Reference proteome</keyword>
<gene>
    <name evidence="4" type="ORF">L2299_21040</name>
    <name evidence="5" type="ORF">P9A14_12345</name>
</gene>
<evidence type="ECO:0000256" key="2">
    <source>
        <dbReference type="ARBA" id="ARBA00022840"/>
    </source>
</evidence>
<proteinExistence type="predicted"/>
<dbReference type="GO" id="GO:0006355">
    <property type="term" value="P:regulation of DNA-templated transcription"/>
    <property type="evidence" value="ECO:0007669"/>
    <property type="project" value="InterPro"/>
</dbReference>
<dbReference type="PANTHER" id="PTHR16305:SF35">
    <property type="entry name" value="TRANSCRIPTIONAL ACTIVATOR DOMAIN"/>
    <property type="match status" value="1"/>
</dbReference>
<dbReference type="PRINTS" id="PR00038">
    <property type="entry name" value="HTHLUXR"/>
</dbReference>
<dbReference type="RefSeq" id="WP_223258903.1">
    <property type="nucleotide sequence ID" value="NZ_CP121270.1"/>
</dbReference>
<dbReference type="InterPro" id="IPR036388">
    <property type="entry name" value="WH-like_DNA-bd_sf"/>
</dbReference>
<dbReference type="SUPFAM" id="SSF48452">
    <property type="entry name" value="TPR-like"/>
    <property type="match status" value="1"/>
</dbReference>
<dbReference type="SUPFAM" id="SSF46894">
    <property type="entry name" value="C-terminal effector domain of the bipartite response regulators"/>
    <property type="match status" value="1"/>
</dbReference>
<feature type="domain" description="HTH luxR-type" evidence="3">
    <location>
        <begin position="760"/>
        <end position="825"/>
    </location>
</feature>
<evidence type="ECO:0000313" key="5">
    <source>
        <dbReference type="EMBL" id="WFP22995.1"/>
    </source>
</evidence>
<reference evidence="5" key="3">
    <citation type="submission" date="2023-04" db="EMBL/GenBank/DDBJ databases">
        <title>Complete genome sequence of a phthalic acid esters degrading bacterial strain.</title>
        <authorList>
            <person name="Weng L."/>
            <person name="Jia Y."/>
            <person name="Ren L."/>
        </authorList>
    </citation>
    <scope>NUCLEOTIDE SEQUENCE</scope>
    <source>
        <strain evidence="5">RL-LY01</strain>
    </source>
</reference>
<dbReference type="Proteomes" id="UP001152308">
    <property type="component" value="Unassembled WGS sequence"/>
</dbReference>
<evidence type="ECO:0000256" key="1">
    <source>
        <dbReference type="ARBA" id="ARBA00022741"/>
    </source>
</evidence>
<dbReference type="PROSITE" id="PS50043">
    <property type="entry name" value="HTH_LUXR_2"/>
    <property type="match status" value="1"/>
</dbReference>
<dbReference type="GO" id="GO:0005524">
    <property type="term" value="F:ATP binding"/>
    <property type="evidence" value="ECO:0007669"/>
    <property type="project" value="UniProtKB-KW"/>
</dbReference>
<evidence type="ECO:0000313" key="7">
    <source>
        <dbReference type="Proteomes" id="UP001213504"/>
    </source>
</evidence>
<dbReference type="InterPro" id="IPR011990">
    <property type="entry name" value="TPR-like_helical_dom_sf"/>
</dbReference>
<accession>A0AAX3T1L4</accession>
<reference evidence="4" key="2">
    <citation type="submission" date="2022-01" db="EMBL/GenBank/DDBJ databases">
        <authorList>
            <person name="Sanchez-Suarez J."/>
            <person name="Villamil L."/>
            <person name="Diaz L.E."/>
        </authorList>
    </citation>
    <scope>NUCLEOTIDE SEQUENCE</scope>
    <source>
        <strain evidence="4">EUFUS-Z928</strain>
    </source>
</reference>
<dbReference type="GO" id="GO:0004016">
    <property type="term" value="F:adenylate cyclase activity"/>
    <property type="evidence" value="ECO:0007669"/>
    <property type="project" value="TreeGrafter"/>
</dbReference>
<dbReference type="AlphaFoldDB" id="A0AAX3T1L4"/>
<dbReference type="Gene3D" id="1.25.40.10">
    <property type="entry name" value="Tetratricopeptide repeat domain"/>
    <property type="match status" value="1"/>
</dbReference>
<dbReference type="GO" id="GO:0003677">
    <property type="term" value="F:DNA binding"/>
    <property type="evidence" value="ECO:0007669"/>
    <property type="project" value="InterPro"/>
</dbReference>
<dbReference type="Gene3D" id="1.10.10.10">
    <property type="entry name" value="Winged helix-like DNA-binding domain superfamily/Winged helix DNA-binding domain"/>
    <property type="match status" value="1"/>
</dbReference>
<dbReference type="SUPFAM" id="SSF52540">
    <property type="entry name" value="P-loop containing nucleoside triphosphate hydrolases"/>
    <property type="match status" value="1"/>
</dbReference>
<reference evidence="4" key="1">
    <citation type="journal article" date="2022" name="Data Brief">
        <title>Draft genome sequence data of Gordonia hongkongensis strain EUFUS-Z928 isolated from the octocoral Eunicea fusca.</title>
        <authorList>
            <person name="Sanchez-Suarez J."/>
            <person name="Diaz L."/>
            <person name="Melo-Bolivar J."/>
            <person name="Villamil L."/>
        </authorList>
    </citation>
    <scope>NUCLEOTIDE SEQUENCE</scope>
    <source>
        <strain evidence="4">EUFUS-Z928</strain>
    </source>
</reference>
<dbReference type="EMBL" id="JAKJLQ010000024">
    <property type="protein sequence ID" value="MDF6103536.1"/>
    <property type="molecule type" value="Genomic_DNA"/>
</dbReference>
<dbReference type="CDD" id="cd06170">
    <property type="entry name" value="LuxR_C_like"/>
    <property type="match status" value="1"/>
</dbReference>
<dbReference type="PANTHER" id="PTHR16305">
    <property type="entry name" value="TESTICULAR SOLUBLE ADENYLYL CYCLASE"/>
    <property type="match status" value="1"/>
</dbReference>
<dbReference type="InterPro" id="IPR016032">
    <property type="entry name" value="Sig_transdc_resp-reg_C-effctor"/>
</dbReference>
<sequence length="827" mass="89077">MRLLERTEQLSQISAAFDRLPVGSAFSIAGESGAGKTTLIAQVCATARDVRVLRVACDPLDTPRPLGPVKDLGIGVQPMMLADVCEAAFAHLRAAPTLLVVEDLHWVDAASTDVLRFLCRRIESMPLVLLLTHRELEPQAAARALLAEGVCRIELPPLSVEAIAELVEGTGLDPVRVHAATGGNPYFATEVSREPGLPIPSSVRDAVLARTTKVSAADFEALQLIAASPERVSDTALPVLRIGYPTLQRLADTGLLEWGPDGTLFRHELARRAIESTIPPGGVAHLHAQLLDALEQLGTVHPSVLTHHAVAARDSDRAVRHACAAAEDAIRGGAHTEAVAYYEIAKQHQVNAPARERAELLLALANEQYMVSRLRDAIASVNETFPLWTELGDDTGLATAHVAVGVYEYYSAHRQSAESHLGRAAEIANGTGASAVYSEAQIHRAFLAFMRGDVSGTASLLADTASASDEELRLWNKVVSDSAALSTGEVDSRRRLLDHMETARTLGFDELASTVYSQVASLDVEQGRYRAADRILDAGLPFTVERDIQICRHWQTAVRSRLHLTRGHWNGALEDAGAVIDADGMPIATLWPLLVTVLVPLRCGASFDIDEIENAWTLANQIDEPLRRLAVLTALAEISWMTGTEDARVTAAHTLDDDGTEWGSGSLAVWRARLGLSTQTGPIAAPYRLSLDCRHADAARWWSDAGDPFASAMCWLDSDDPARGVTMLDGLGAAGTADRARALMRERGCATVPQRPRPTTRVNPGGLTNRQLEVARLVAEGLSNSEIAKRLYISSKTADHHVSAVLAKLGMTSRREVLAQGVELGLR</sequence>
<dbReference type="SMART" id="SM00421">
    <property type="entry name" value="HTH_LUXR"/>
    <property type="match status" value="1"/>
</dbReference>
<dbReference type="EMBL" id="CP121270">
    <property type="protein sequence ID" value="WFP22995.1"/>
    <property type="molecule type" value="Genomic_DNA"/>
</dbReference>
<protein>
    <submittedName>
        <fullName evidence="5">LuxR C-terminal-related transcriptional regulator</fullName>
    </submittedName>
</protein>
<evidence type="ECO:0000259" key="3">
    <source>
        <dbReference type="PROSITE" id="PS50043"/>
    </source>
</evidence>
<keyword evidence="1" id="KW-0547">Nucleotide-binding</keyword>
<keyword evidence="2" id="KW-0067">ATP-binding</keyword>
<dbReference type="GO" id="GO:0005737">
    <property type="term" value="C:cytoplasm"/>
    <property type="evidence" value="ECO:0007669"/>
    <property type="project" value="TreeGrafter"/>
</dbReference>
<name>A0AAX3T1L4_9ACTN</name>
<dbReference type="InterPro" id="IPR027417">
    <property type="entry name" value="P-loop_NTPase"/>
</dbReference>